<dbReference type="AlphaFoldDB" id="A0A7F5RKZ9"/>
<evidence type="ECO:0000256" key="1">
    <source>
        <dbReference type="ARBA" id="ARBA00004141"/>
    </source>
</evidence>
<comment type="subcellular location">
    <subcellularLocation>
        <location evidence="1">Membrane</location>
        <topology evidence="1">Multi-pass membrane protein</topology>
    </subcellularLocation>
</comment>
<dbReference type="GeneID" id="108744432"/>
<protein>
    <submittedName>
        <fullName evidence="9">Transmembrane 7 superfamily member 3-like</fullName>
    </submittedName>
</protein>
<feature type="transmembrane region" description="Helical" evidence="5">
    <location>
        <begin position="417"/>
        <end position="439"/>
    </location>
</feature>
<dbReference type="GO" id="GO:0005886">
    <property type="term" value="C:plasma membrane"/>
    <property type="evidence" value="ECO:0007669"/>
    <property type="project" value="TreeGrafter"/>
</dbReference>
<organism evidence="8 9">
    <name type="scientific">Agrilus planipennis</name>
    <name type="common">Emerald ash borer</name>
    <name type="synonym">Agrilus marcopoli</name>
    <dbReference type="NCBI Taxonomy" id="224129"/>
    <lineage>
        <taxon>Eukaryota</taxon>
        <taxon>Metazoa</taxon>
        <taxon>Ecdysozoa</taxon>
        <taxon>Arthropoda</taxon>
        <taxon>Hexapoda</taxon>
        <taxon>Insecta</taxon>
        <taxon>Pterygota</taxon>
        <taxon>Neoptera</taxon>
        <taxon>Endopterygota</taxon>
        <taxon>Coleoptera</taxon>
        <taxon>Polyphaga</taxon>
        <taxon>Elateriformia</taxon>
        <taxon>Buprestoidea</taxon>
        <taxon>Buprestidae</taxon>
        <taxon>Agrilinae</taxon>
        <taxon>Agrilus</taxon>
    </lineage>
</organism>
<dbReference type="OrthoDB" id="5967337at2759"/>
<keyword evidence="4 5" id="KW-0472">Membrane</keyword>
<gene>
    <name evidence="9" type="primary">LOC108744432</name>
</gene>
<feature type="chain" id="PRO_5028917541" evidence="6">
    <location>
        <begin position="18"/>
        <end position="557"/>
    </location>
</feature>
<evidence type="ECO:0000256" key="4">
    <source>
        <dbReference type="ARBA" id="ARBA00023136"/>
    </source>
</evidence>
<dbReference type="Pfam" id="PF13886">
    <property type="entry name" value="TM7S3_TM198"/>
    <property type="match status" value="1"/>
</dbReference>
<dbReference type="InterPro" id="IPR042502">
    <property type="entry name" value="TM7SF3"/>
</dbReference>
<evidence type="ECO:0000259" key="7">
    <source>
        <dbReference type="Pfam" id="PF13886"/>
    </source>
</evidence>
<keyword evidence="2 5" id="KW-0812">Transmembrane</keyword>
<evidence type="ECO:0000256" key="6">
    <source>
        <dbReference type="SAM" id="SignalP"/>
    </source>
</evidence>
<evidence type="ECO:0000256" key="5">
    <source>
        <dbReference type="SAM" id="Phobius"/>
    </source>
</evidence>
<dbReference type="Pfam" id="PF25992">
    <property type="entry name" value="Ig_TM7SF3_N"/>
    <property type="match status" value="1"/>
</dbReference>
<keyword evidence="3 5" id="KW-1133">Transmembrane helix</keyword>
<dbReference type="InterPro" id="IPR025256">
    <property type="entry name" value="TM7S3/TM198-like_dom"/>
</dbReference>
<dbReference type="KEGG" id="apln:108744432"/>
<dbReference type="GO" id="GO:0043069">
    <property type="term" value="P:negative regulation of programmed cell death"/>
    <property type="evidence" value="ECO:0007669"/>
    <property type="project" value="TreeGrafter"/>
</dbReference>
<keyword evidence="6" id="KW-0732">Signal</keyword>
<feature type="domain" description="TM7S3/TM198-like" evidence="7">
    <location>
        <begin position="404"/>
        <end position="538"/>
    </location>
</feature>
<feature type="transmembrane region" description="Helical" evidence="5">
    <location>
        <begin position="387"/>
        <end position="405"/>
    </location>
</feature>
<evidence type="ECO:0000256" key="3">
    <source>
        <dbReference type="ARBA" id="ARBA00022989"/>
    </source>
</evidence>
<evidence type="ECO:0000256" key="2">
    <source>
        <dbReference type="ARBA" id="ARBA00022692"/>
    </source>
</evidence>
<feature type="transmembrane region" description="Helical" evidence="5">
    <location>
        <begin position="285"/>
        <end position="318"/>
    </location>
</feature>
<feature type="signal peptide" evidence="6">
    <location>
        <begin position="1"/>
        <end position="17"/>
    </location>
</feature>
<keyword evidence="8" id="KW-1185">Reference proteome</keyword>
<evidence type="ECO:0000313" key="8">
    <source>
        <dbReference type="Proteomes" id="UP000192223"/>
    </source>
</evidence>
<feature type="transmembrane region" description="Helical" evidence="5">
    <location>
        <begin position="348"/>
        <end position="367"/>
    </location>
</feature>
<dbReference type="InParanoid" id="A0A7F5RKZ9"/>
<evidence type="ECO:0000313" key="9">
    <source>
        <dbReference type="RefSeq" id="XP_025836611.1"/>
    </source>
</evidence>
<reference evidence="9" key="1">
    <citation type="submission" date="2025-08" db="UniProtKB">
        <authorList>
            <consortium name="RefSeq"/>
        </authorList>
    </citation>
    <scope>IDENTIFICATION</scope>
    <source>
        <tissue evidence="9">Entire body</tissue>
    </source>
</reference>
<name>A0A7F5RKZ9_AGRPL</name>
<dbReference type="PANTHER" id="PTHR15937">
    <property type="entry name" value="TRANSMEMBRANE 7 SUPERFAMILY MEMBER 3"/>
    <property type="match status" value="1"/>
</dbReference>
<dbReference type="PANTHER" id="PTHR15937:SF3">
    <property type="entry name" value="TRANSMEMBRANE 7 SUPERFAMILY MEMBER 3"/>
    <property type="match status" value="1"/>
</dbReference>
<feature type="transmembrane region" description="Helical" evidence="5">
    <location>
        <begin position="522"/>
        <end position="542"/>
    </location>
</feature>
<feature type="transmembrane region" description="Helical" evidence="5">
    <location>
        <begin position="475"/>
        <end position="496"/>
    </location>
</feature>
<proteinExistence type="predicted"/>
<dbReference type="Proteomes" id="UP000192223">
    <property type="component" value="Unplaced"/>
</dbReference>
<sequence>MLHIVLCVLSLFSVINGQVVFDAANCSEANLSNFTNYQYVNVTNAEVVIIVKNIPSASTFFVIQAHSFLNDIILSNNSVPELHFYNEGTNVGLVQVTLGKSNFTFYLLNANKNTTANVLIAVTLYAEKDPIPGGCNLVFDVENAPYQLINYNKNMVEVSVQAPSVFGRTCEENIFSLEIYRIYLPEKEISSESYFNGIEKMITVESIRKHGWRMHNKTNGHNKLRVLYSAYPGIGSVYAMIAVYKTGEAAYVPAVTYACDAKNRMMDDCVQPATPFWKMICGISIAWGLLMCLFGFMFPFLVSYIFTGFIIGALIMYIRKKVIDELLKKTVKNVILNKFLDLRLFHYYYYYSCFTLHIIIFLNRSRASEASKPTTEPVYCIKIIDKVYVTATSMLSHVIIWMAVWYKCRSLRSVIELLLNGMLIASFFFQVFIGDFFIFESNLNYWVVFWAIVVVVAILQGLCCLLQVKTTNSVLGAFTTILAIDYFAGSYVRYIVINTIRRLTVDDFNLAIISPPAQFRDILMYFSCLVLLVCSAIFNMCVGMGSAGLSDTTPLLD</sequence>
<dbReference type="RefSeq" id="XP_025836611.1">
    <property type="nucleotide sequence ID" value="XM_025980826.1"/>
</dbReference>
<feature type="transmembrane region" description="Helical" evidence="5">
    <location>
        <begin position="445"/>
        <end position="468"/>
    </location>
</feature>
<accession>A0A7F5RKZ9</accession>